<sequence>MEAGDVHVYKLTRLDGSYRHFLTFSRILVLDRQDVLDLHKIVMENFSANDPDGYDLILWGELKTLMESSKDDE</sequence>
<protein>
    <submittedName>
        <fullName evidence="1">Uncharacterized protein</fullName>
    </submittedName>
</protein>
<name>A0A699VFR9_TANCI</name>
<dbReference type="EMBL" id="BKCJ011404984">
    <property type="protein sequence ID" value="GFD30544.1"/>
    <property type="molecule type" value="Genomic_DNA"/>
</dbReference>
<reference evidence="1" key="1">
    <citation type="journal article" date="2019" name="Sci. Rep.">
        <title>Draft genome of Tanacetum cinerariifolium, the natural source of mosquito coil.</title>
        <authorList>
            <person name="Yamashiro T."/>
            <person name="Shiraishi A."/>
            <person name="Satake H."/>
            <person name="Nakayama K."/>
        </authorList>
    </citation>
    <scope>NUCLEOTIDE SEQUENCE</scope>
</reference>
<proteinExistence type="predicted"/>
<dbReference type="AlphaFoldDB" id="A0A699VFR9"/>
<gene>
    <name evidence="1" type="ORF">Tci_902513</name>
</gene>
<evidence type="ECO:0000313" key="1">
    <source>
        <dbReference type="EMBL" id="GFD30544.1"/>
    </source>
</evidence>
<comment type="caution">
    <text evidence="1">The sequence shown here is derived from an EMBL/GenBank/DDBJ whole genome shotgun (WGS) entry which is preliminary data.</text>
</comment>
<feature type="non-terminal residue" evidence="1">
    <location>
        <position position="73"/>
    </location>
</feature>
<accession>A0A699VFR9</accession>
<organism evidence="1">
    <name type="scientific">Tanacetum cinerariifolium</name>
    <name type="common">Dalmatian daisy</name>
    <name type="synonym">Chrysanthemum cinerariifolium</name>
    <dbReference type="NCBI Taxonomy" id="118510"/>
    <lineage>
        <taxon>Eukaryota</taxon>
        <taxon>Viridiplantae</taxon>
        <taxon>Streptophyta</taxon>
        <taxon>Embryophyta</taxon>
        <taxon>Tracheophyta</taxon>
        <taxon>Spermatophyta</taxon>
        <taxon>Magnoliopsida</taxon>
        <taxon>eudicotyledons</taxon>
        <taxon>Gunneridae</taxon>
        <taxon>Pentapetalae</taxon>
        <taxon>asterids</taxon>
        <taxon>campanulids</taxon>
        <taxon>Asterales</taxon>
        <taxon>Asteraceae</taxon>
        <taxon>Asteroideae</taxon>
        <taxon>Anthemideae</taxon>
        <taxon>Anthemidinae</taxon>
        <taxon>Tanacetum</taxon>
    </lineage>
</organism>